<dbReference type="EMBL" id="JBBPCC010000002">
    <property type="protein sequence ID" value="MEK8127207.1"/>
    <property type="molecule type" value="Genomic_DNA"/>
</dbReference>
<protein>
    <submittedName>
        <fullName evidence="2">Uncharacterized protein</fullName>
    </submittedName>
</protein>
<accession>A0ABU9DEA8</accession>
<feature type="chain" id="PRO_5045452716" evidence="1">
    <location>
        <begin position="29"/>
        <end position="266"/>
    </location>
</feature>
<keyword evidence="1" id="KW-0732">Signal</keyword>
<gene>
    <name evidence="2" type="ORF">WMW72_04700</name>
</gene>
<evidence type="ECO:0000256" key="1">
    <source>
        <dbReference type="SAM" id="SignalP"/>
    </source>
</evidence>
<dbReference type="Proteomes" id="UP001469365">
    <property type="component" value="Unassembled WGS sequence"/>
</dbReference>
<comment type="caution">
    <text evidence="2">The sequence shown here is derived from an EMBL/GenBank/DDBJ whole genome shotgun (WGS) entry which is preliminary data.</text>
</comment>
<dbReference type="RefSeq" id="WP_341414263.1">
    <property type="nucleotide sequence ID" value="NZ_JBBPCC010000002.1"/>
</dbReference>
<sequence length="266" mass="27822">MKHNPSFKNVALSALLLTAIAVPAVASANDGSHTQANAKLTSVAGQAVQALNAPSAALIKTDPLELAKKYAPETVSDWKNTLDQYKKVTGYSIEGRAPIVTRSSEEKTTDGTVPALTISQESISLDKFKTYDLKSASVVAAVPAKEATLDKVTSRIEASQRTNVAELKEGTGPAENRLEAVQAVATQASGEFAAFIQAEIELAKAADSEDAGAIRASLAQSLKQYKQQITALQNATGDSLPAEVVKTETATEIGSLPQTVTNPSGK</sequence>
<evidence type="ECO:0000313" key="3">
    <source>
        <dbReference type="Proteomes" id="UP001469365"/>
    </source>
</evidence>
<name>A0ABU9DEA8_9BACL</name>
<reference evidence="2 3" key="1">
    <citation type="submission" date="2024-04" db="EMBL/GenBank/DDBJ databases">
        <title>draft genome sequnece of Paenibacillus filicis.</title>
        <authorList>
            <person name="Kim D.-U."/>
        </authorList>
    </citation>
    <scope>NUCLEOTIDE SEQUENCE [LARGE SCALE GENOMIC DNA]</scope>
    <source>
        <strain evidence="2 3">KACC14197</strain>
    </source>
</reference>
<feature type="signal peptide" evidence="1">
    <location>
        <begin position="1"/>
        <end position="28"/>
    </location>
</feature>
<organism evidence="2 3">
    <name type="scientific">Paenibacillus filicis</name>
    <dbReference type="NCBI Taxonomy" id="669464"/>
    <lineage>
        <taxon>Bacteria</taxon>
        <taxon>Bacillati</taxon>
        <taxon>Bacillota</taxon>
        <taxon>Bacilli</taxon>
        <taxon>Bacillales</taxon>
        <taxon>Paenibacillaceae</taxon>
        <taxon>Paenibacillus</taxon>
    </lineage>
</organism>
<evidence type="ECO:0000313" key="2">
    <source>
        <dbReference type="EMBL" id="MEK8127207.1"/>
    </source>
</evidence>
<proteinExistence type="predicted"/>
<keyword evidence="3" id="KW-1185">Reference proteome</keyword>